<evidence type="ECO:0000313" key="4">
    <source>
        <dbReference type="WBParaSite" id="PDA_v2.g18310.t1"/>
    </source>
</evidence>
<dbReference type="WBParaSite" id="PDA_v2.g18310.t1">
    <property type="protein sequence ID" value="PDA_v2.g18310.t1"/>
    <property type="gene ID" value="PDA_v2.g18310"/>
</dbReference>
<feature type="compositionally biased region" description="Pro residues" evidence="2">
    <location>
        <begin position="176"/>
        <end position="201"/>
    </location>
</feature>
<evidence type="ECO:0000256" key="1">
    <source>
        <dbReference type="SAM" id="Coils"/>
    </source>
</evidence>
<protein>
    <submittedName>
        <fullName evidence="4">Uncharacterized protein</fullName>
    </submittedName>
</protein>
<accession>A0A914PIV2</accession>
<feature type="coiled-coil region" evidence="1">
    <location>
        <begin position="206"/>
        <end position="233"/>
    </location>
</feature>
<proteinExistence type="predicted"/>
<dbReference type="AlphaFoldDB" id="A0A914PIV2"/>
<feature type="region of interest" description="Disordered" evidence="2">
    <location>
        <begin position="137"/>
        <end position="206"/>
    </location>
</feature>
<evidence type="ECO:0000313" key="3">
    <source>
        <dbReference type="Proteomes" id="UP000887578"/>
    </source>
</evidence>
<organism evidence="3 4">
    <name type="scientific">Panagrolaimus davidi</name>
    <dbReference type="NCBI Taxonomy" id="227884"/>
    <lineage>
        <taxon>Eukaryota</taxon>
        <taxon>Metazoa</taxon>
        <taxon>Ecdysozoa</taxon>
        <taxon>Nematoda</taxon>
        <taxon>Chromadorea</taxon>
        <taxon>Rhabditida</taxon>
        <taxon>Tylenchina</taxon>
        <taxon>Panagrolaimomorpha</taxon>
        <taxon>Panagrolaimoidea</taxon>
        <taxon>Panagrolaimidae</taxon>
        <taxon>Panagrolaimus</taxon>
    </lineage>
</organism>
<keyword evidence="1" id="KW-0175">Coiled coil</keyword>
<keyword evidence="3" id="KW-1185">Reference proteome</keyword>
<sequence length="290" mass="32838">MYENFGSRVFWGLNLSVNFNNIEPLIFIGNRETLFGFAEGDGGISCQEKNQDEKEGLLFTPCSCQCLQFRHWICKNCWNLIKVLEDGNIWCDCGVQKVGTLQKECFQCILNSKSNVSNRHRRRSSSQKEFKEARDQLSNFFKLQDPPKKRPKKVKKVEIIPPDPHISSPKSSAPPRGAPPPPSQHLPSTHPPLHPPPPAPIHPQLNDELSIALEQLHENVKVATELCEDVLQKVAKKEISEIPKPEPPKAVTVEEPITESLEVLKQKVEEALEYVEEIKVHEESKTNSEA</sequence>
<reference evidence="4" key="1">
    <citation type="submission" date="2022-11" db="UniProtKB">
        <authorList>
            <consortium name="WormBaseParasite"/>
        </authorList>
    </citation>
    <scope>IDENTIFICATION</scope>
</reference>
<name>A0A914PIV2_9BILA</name>
<evidence type="ECO:0000256" key="2">
    <source>
        <dbReference type="SAM" id="MobiDB-lite"/>
    </source>
</evidence>
<dbReference type="Proteomes" id="UP000887578">
    <property type="component" value="Unplaced"/>
</dbReference>